<feature type="transmembrane region" description="Helical" evidence="7">
    <location>
        <begin position="418"/>
        <end position="442"/>
    </location>
</feature>
<evidence type="ECO:0000256" key="7">
    <source>
        <dbReference type="SAM" id="Phobius"/>
    </source>
</evidence>
<feature type="transmembrane region" description="Helical" evidence="7">
    <location>
        <begin position="12"/>
        <end position="35"/>
    </location>
</feature>
<evidence type="ECO:0000256" key="3">
    <source>
        <dbReference type="ARBA" id="ARBA00022475"/>
    </source>
</evidence>
<reference evidence="8" key="1">
    <citation type="submission" date="2020-08" db="EMBL/GenBank/DDBJ databases">
        <title>Genome public.</title>
        <authorList>
            <person name="Liu C."/>
            <person name="Sun Q."/>
        </authorList>
    </citation>
    <scope>NUCLEOTIDE SEQUENCE</scope>
    <source>
        <strain evidence="8">NSJ-31</strain>
    </source>
</reference>
<dbReference type="PIRSF" id="PIRSF006603">
    <property type="entry name" value="DinF"/>
    <property type="match status" value="1"/>
</dbReference>
<keyword evidence="6 7" id="KW-0472">Membrane</keyword>
<dbReference type="Pfam" id="PF01554">
    <property type="entry name" value="MatE"/>
    <property type="match status" value="2"/>
</dbReference>
<dbReference type="CDD" id="cd13144">
    <property type="entry name" value="MATE_like_4"/>
    <property type="match status" value="1"/>
</dbReference>
<feature type="transmembrane region" description="Helical" evidence="7">
    <location>
        <begin position="175"/>
        <end position="194"/>
    </location>
</feature>
<dbReference type="InterPro" id="IPR002528">
    <property type="entry name" value="MATE_fam"/>
</dbReference>
<dbReference type="GO" id="GO:0015297">
    <property type="term" value="F:antiporter activity"/>
    <property type="evidence" value="ECO:0007669"/>
    <property type="project" value="InterPro"/>
</dbReference>
<protein>
    <submittedName>
        <fullName evidence="8">MATE family efflux transporter</fullName>
    </submittedName>
</protein>
<dbReference type="InterPro" id="IPR052031">
    <property type="entry name" value="Membrane_Transporter-Flippase"/>
</dbReference>
<feature type="transmembrane region" description="Helical" evidence="7">
    <location>
        <begin position="200"/>
        <end position="222"/>
    </location>
</feature>
<feature type="transmembrane region" description="Helical" evidence="7">
    <location>
        <begin position="55"/>
        <end position="79"/>
    </location>
</feature>
<comment type="caution">
    <text evidence="8">The sequence shown here is derived from an EMBL/GenBank/DDBJ whole genome shotgun (WGS) entry which is preliminary data.</text>
</comment>
<keyword evidence="4 7" id="KW-0812">Transmembrane</keyword>
<keyword evidence="9" id="KW-1185">Reference proteome</keyword>
<evidence type="ECO:0000313" key="9">
    <source>
        <dbReference type="Proteomes" id="UP000653127"/>
    </source>
</evidence>
<feature type="transmembrane region" description="Helical" evidence="7">
    <location>
        <begin position="274"/>
        <end position="297"/>
    </location>
</feature>
<evidence type="ECO:0000256" key="5">
    <source>
        <dbReference type="ARBA" id="ARBA00022989"/>
    </source>
</evidence>
<evidence type="ECO:0000256" key="4">
    <source>
        <dbReference type="ARBA" id="ARBA00022692"/>
    </source>
</evidence>
<dbReference type="AlphaFoldDB" id="A0A926DXG4"/>
<keyword evidence="3" id="KW-1003">Cell membrane</keyword>
<dbReference type="EMBL" id="JACRST010000007">
    <property type="protein sequence ID" value="MBC8546601.1"/>
    <property type="molecule type" value="Genomic_DNA"/>
</dbReference>
<feature type="transmembrane region" description="Helical" evidence="7">
    <location>
        <begin position="99"/>
        <end position="117"/>
    </location>
</feature>
<feature type="transmembrane region" description="Helical" evidence="7">
    <location>
        <begin position="243"/>
        <end position="268"/>
    </location>
</feature>
<gene>
    <name evidence="8" type="ORF">H8711_06585</name>
</gene>
<accession>A0A926DXG4</accession>
<dbReference type="InterPro" id="IPR048279">
    <property type="entry name" value="MdtK-like"/>
</dbReference>
<feature type="transmembrane region" description="Helical" evidence="7">
    <location>
        <begin position="393"/>
        <end position="412"/>
    </location>
</feature>
<dbReference type="GO" id="GO:0042910">
    <property type="term" value="F:xenobiotic transmembrane transporter activity"/>
    <property type="evidence" value="ECO:0007669"/>
    <property type="project" value="InterPro"/>
</dbReference>
<dbReference type="Proteomes" id="UP000653127">
    <property type="component" value="Unassembled WGS sequence"/>
</dbReference>
<dbReference type="PANTHER" id="PTHR43549">
    <property type="entry name" value="MULTIDRUG RESISTANCE PROTEIN YPNP-RELATED"/>
    <property type="match status" value="1"/>
</dbReference>
<evidence type="ECO:0000313" key="8">
    <source>
        <dbReference type="EMBL" id="MBC8546601.1"/>
    </source>
</evidence>
<keyword evidence="5 7" id="KW-1133">Transmembrane helix</keyword>
<feature type="transmembrane region" description="Helical" evidence="7">
    <location>
        <begin position="358"/>
        <end position="381"/>
    </location>
</feature>
<dbReference type="GO" id="GO:0005886">
    <property type="term" value="C:plasma membrane"/>
    <property type="evidence" value="ECO:0007669"/>
    <property type="project" value="UniProtKB-SubCell"/>
</dbReference>
<evidence type="ECO:0000256" key="2">
    <source>
        <dbReference type="ARBA" id="ARBA00022448"/>
    </source>
</evidence>
<feature type="transmembrane region" description="Helical" evidence="7">
    <location>
        <begin position="318"/>
        <end position="338"/>
    </location>
</feature>
<name>A0A926DXG4_9FIRM</name>
<feature type="transmembrane region" description="Helical" evidence="7">
    <location>
        <begin position="137"/>
        <end position="154"/>
    </location>
</feature>
<dbReference type="RefSeq" id="WP_249282713.1">
    <property type="nucleotide sequence ID" value="NZ_JBCLMW010000020.1"/>
</dbReference>
<organism evidence="8 9">
    <name type="scientific">Ligaoa zhengdingensis</name>
    <dbReference type="NCBI Taxonomy" id="2763658"/>
    <lineage>
        <taxon>Bacteria</taxon>
        <taxon>Bacillati</taxon>
        <taxon>Bacillota</taxon>
        <taxon>Clostridia</taxon>
        <taxon>Eubacteriales</taxon>
        <taxon>Oscillospiraceae</taxon>
        <taxon>Ligaoa</taxon>
    </lineage>
</organism>
<evidence type="ECO:0000256" key="6">
    <source>
        <dbReference type="ARBA" id="ARBA00023136"/>
    </source>
</evidence>
<keyword evidence="2" id="KW-0813">Transport</keyword>
<dbReference type="NCBIfam" id="TIGR00797">
    <property type="entry name" value="matE"/>
    <property type="match status" value="1"/>
</dbReference>
<evidence type="ECO:0000256" key="1">
    <source>
        <dbReference type="ARBA" id="ARBA00004651"/>
    </source>
</evidence>
<dbReference type="PANTHER" id="PTHR43549:SF3">
    <property type="entry name" value="MULTIDRUG RESISTANCE PROTEIN YPNP-RELATED"/>
    <property type="match status" value="1"/>
</dbReference>
<comment type="subcellular location">
    <subcellularLocation>
        <location evidence="1">Cell membrane</location>
        <topology evidence="1">Multi-pass membrane protein</topology>
    </subcellularLocation>
</comment>
<sequence length="465" mass="49539">MEAYSENKMGTAPMLPLLLSMGLPAMCSMLVQAFYNVVDSYFVAKLGLNALTAVSLAFPVQNLMIAVAVGTGVGINSLISRRLGEGRHEEANQAATHGLLLGLISGLAVALCGVIGTDLFFKAFTDIPEVHQMGCDYVYVVTIFSFGMFMQVNMEKTLQSTGNMIIPMFSQLIGAIINIVLDPIMIFGLLGFPAMGVKGAAVATVTGQIIGMLFVVIVGLVCDHAVNISLRGFRWNGRIVRDIYAVGFPSIIMQSIGSAMVMGMNAILTGLNDAAVAVFGIYFKLQSFVFMPVFGMTQGMMPIIGYNYGARNKHRMMSALKIGSIIALVIMAAGTVLFRLAPEALLAIFDADAAMLEVGVPALSTISLCFVPAALGIAFSTLFQAVGMGAKSLFISLLRQLILILPMAYFLSKLGISAVWYAFPLAETISFIASLLIFVSLYRKHIKNLTPLTGGNLSGEGGALN</sequence>
<proteinExistence type="predicted"/>